<name>A0ACC2F804_DALPE</name>
<evidence type="ECO:0000313" key="2">
    <source>
        <dbReference type="Proteomes" id="UP001157502"/>
    </source>
</evidence>
<dbReference type="Proteomes" id="UP001157502">
    <property type="component" value="Chromosome 32"/>
</dbReference>
<accession>A0ACC2F804</accession>
<reference evidence="1" key="1">
    <citation type="submission" date="2021-05" db="EMBL/GenBank/DDBJ databases">
        <authorList>
            <person name="Pan Q."/>
            <person name="Jouanno E."/>
            <person name="Zahm M."/>
            <person name="Klopp C."/>
            <person name="Cabau C."/>
            <person name="Louis A."/>
            <person name="Berthelot C."/>
            <person name="Parey E."/>
            <person name="Roest Crollius H."/>
            <person name="Montfort J."/>
            <person name="Robinson-Rechavi M."/>
            <person name="Bouchez O."/>
            <person name="Lampietro C."/>
            <person name="Lopez Roques C."/>
            <person name="Donnadieu C."/>
            <person name="Postlethwait J."/>
            <person name="Bobe J."/>
            <person name="Dillon D."/>
            <person name="Chandos A."/>
            <person name="von Hippel F."/>
            <person name="Guiguen Y."/>
        </authorList>
    </citation>
    <scope>NUCLEOTIDE SEQUENCE</scope>
    <source>
        <strain evidence="1">YG-Jan2019</strain>
    </source>
</reference>
<comment type="caution">
    <text evidence="1">The sequence shown here is derived from an EMBL/GenBank/DDBJ whole genome shotgun (WGS) entry which is preliminary data.</text>
</comment>
<keyword evidence="2" id="KW-1185">Reference proteome</keyword>
<gene>
    <name evidence="1" type="ORF">DPEC_G00327160</name>
</gene>
<dbReference type="EMBL" id="CM055759">
    <property type="protein sequence ID" value="KAJ7987502.1"/>
    <property type="molecule type" value="Genomic_DNA"/>
</dbReference>
<protein>
    <submittedName>
        <fullName evidence="1">Uncharacterized protein</fullName>
    </submittedName>
</protein>
<proteinExistence type="predicted"/>
<evidence type="ECO:0000313" key="1">
    <source>
        <dbReference type="EMBL" id="KAJ7987502.1"/>
    </source>
</evidence>
<organism evidence="1 2">
    <name type="scientific">Dallia pectoralis</name>
    <name type="common">Alaska blackfish</name>
    <dbReference type="NCBI Taxonomy" id="75939"/>
    <lineage>
        <taxon>Eukaryota</taxon>
        <taxon>Metazoa</taxon>
        <taxon>Chordata</taxon>
        <taxon>Craniata</taxon>
        <taxon>Vertebrata</taxon>
        <taxon>Euteleostomi</taxon>
        <taxon>Actinopterygii</taxon>
        <taxon>Neopterygii</taxon>
        <taxon>Teleostei</taxon>
        <taxon>Protacanthopterygii</taxon>
        <taxon>Esociformes</taxon>
        <taxon>Umbridae</taxon>
        <taxon>Dallia</taxon>
    </lineage>
</organism>
<sequence length="98" mass="10925">MSLNRIVEVGTGSGVSQQVFCQETANQNERARGTDQLRLEDQVADGYSKIKNQRHLHRRRRSRLTEAPGSSRDAGPPSSPPPVFTSPDPWLFIHLSCP</sequence>